<evidence type="ECO:0000256" key="1">
    <source>
        <dbReference type="SAM" id="MobiDB-lite"/>
    </source>
</evidence>
<dbReference type="RefSeq" id="XP_001739965.1">
    <property type="nucleotide sequence ID" value="XM_001739913.1"/>
</dbReference>
<gene>
    <name evidence="3" type="ORF">EDI_228220</name>
</gene>
<keyword evidence="4" id="KW-1185">Reference proteome</keyword>
<sequence>MGSSSSKRFDPSLPRSGSLSPKPGSRKIKKLPKISKEVRPQNSPSVEYDIEPTNLFKPEQLNELIDLSEEIDRTQSCHLPNKQKQSPPSLITKMNKRNSISPYPFNSCNHQIDKYPKPQKVCYSARVSPYLPSPKLMNPQNKTEPPLTPLEPREVSIFEKLEFLKKYTHHKKMEIIYNSDIDGFETRALNSKIRYQSNLVFIVITNNEQFGFYTSDIVNAINNETTQITSNEMFLFVLNGKGAYPFKLERKDTLRSFTVYSDKENYFLFTCFCAFWVTSDGQLRIHQLLKDRYVLPQKMINPITDRNNSERGYCKKVIVIKMN</sequence>
<dbReference type="OMA" id="MITCKDE"/>
<evidence type="ECO:0000313" key="3">
    <source>
        <dbReference type="EMBL" id="EDR23642.1"/>
    </source>
</evidence>
<evidence type="ECO:0000259" key="2">
    <source>
        <dbReference type="Pfam" id="PF07534"/>
    </source>
</evidence>
<evidence type="ECO:0000313" key="4">
    <source>
        <dbReference type="Proteomes" id="UP000008076"/>
    </source>
</evidence>
<dbReference type="GeneID" id="5885114"/>
<dbReference type="OrthoDB" id="25371at2759"/>
<feature type="region of interest" description="Disordered" evidence="1">
    <location>
        <begin position="1"/>
        <end position="51"/>
    </location>
</feature>
<dbReference type="VEuPathDB" id="AmoebaDB:EDI_228220"/>
<dbReference type="Pfam" id="PF07534">
    <property type="entry name" value="TLD"/>
    <property type="match status" value="1"/>
</dbReference>
<dbReference type="AlphaFoldDB" id="B0EPA5"/>
<accession>B0EPA5</accession>
<feature type="compositionally biased region" description="Basic residues" evidence="1">
    <location>
        <begin position="24"/>
        <end position="33"/>
    </location>
</feature>
<dbReference type="Proteomes" id="UP000008076">
    <property type="component" value="Unassembled WGS sequence"/>
</dbReference>
<dbReference type="eggNOG" id="ENOG502RDX6">
    <property type="taxonomic scope" value="Eukaryota"/>
</dbReference>
<reference evidence="4" key="1">
    <citation type="submission" date="2007-12" db="EMBL/GenBank/DDBJ databases">
        <title>Annotation of Entamoeba dispar SAW760.</title>
        <authorList>
            <person name="Lorenzi H."/>
            <person name="Inman J."/>
            <person name="Schobel S."/>
            <person name="Amedeo P."/>
            <person name="Caler E."/>
        </authorList>
    </citation>
    <scope>NUCLEOTIDE SEQUENCE [LARGE SCALE GENOMIC DNA]</scope>
    <source>
        <strain evidence="4">ATCC PRA-260 / SAW760</strain>
    </source>
</reference>
<dbReference type="InterPro" id="IPR006571">
    <property type="entry name" value="TLDc_dom"/>
</dbReference>
<proteinExistence type="predicted"/>
<feature type="domain" description="TLDc" evidence="2">
    <location>
        <begin position="162"/>
        <end position="269"/>
    </location>
</feature>
<dbReference type="KEGG" id="edi:EDI_228220"/>
<protein>
    <recommendedName>
        <fullName evidence="2">TLDc domain-containing protein</fullName>
    </recommendedName>
</protein>
<organism evidence="4">
    <name type="scientific">Entamoeba dispar (strain ATCC PRA-260 / SAW760)</name>
    <dbReference type="NCBI Taxonomy" id="370354"/>
    <lineage>
        <taxon>Eukaryota</taxon>
        <taxon>Amoebozoa</taxon>
        <taxon>Evosea</taxon>
        <taxon>Archamoebae</taxon>
        <taxon>Mastigamoebida</taxon>
        <taxon>Entamoebidae</taxon>
        <taxon>Entamoeba</taxon>
    </lineage>
</organism>
<dbReference type="EMBL" id="DS550217">
    <property type="protein sequence ID" value="EDR23642.1"/>
    <property type="molecule type" value="Genomic_DNA"/>
</dbReference>
<name>B0EPA5_ENTDS</name>